<feature type="domain" description="Rhamnogalacturonase A/B/Epimerase-like pectate lyase" evidence="2">
    <location>
        <begin position="38"/>
        <end position="102"/>
    </location>
</feature>
<evidence type="ECO:0000259" key="2">
    <source>
        <dbReference type="Pfam" id="PF12708"/>
    </source>
</evidence>
<dbReference type="SMART" id="SM00710">
    <property type="entry name" value="PbH1"/>
    <property type="match status" value="4"/>
</dbReference>
<dbReference type="AlphaFoldDB" id="A0A412DSX9"/>
<name>A0A412DSX9_BACSE</name>
<dbReference type="RefSeq" id="WP_117902929.1">
    <property type="nucleotide sequence ID" value="NZ_JADNPL010000003.1"/>
</dbReference>
<dbReference type="InterPro" id="IPR032526">
    <property type="entry name" value="DUF4960"/>
</dbReference>
<dbReference type="InterPro" id="IPR024535">
    <property type="entry name" value="RHGA/B-epi-like_pectate_lyase"/>
</dbReference>
<organism evidence="5 6">
    <name type="scientific">Bacteroides stercoris</name>
    <dbReference type="NCBI Taxonomy" id="46506"/>
    <lineage>
        <taxon>Bacteria</taxon>
        <taxon>Pseudomonadati</taxon>
        <taxon>Bacteroidota</taxon>
        <taxon>Bacteroidia</taxon>
        <taxon>Bacteroidales</taxon>
        <taxon>Bacteroidaceae</taxon>
        <taxon>Bacteroides</taxon>
    </lineage>
</organism>
<reference evidence="5 6" key="1">
    <citation type="submission" date="2018-08" db="EMBL/GenBank/DDBJ databases">
        <title>A genome reference for cultivated species of the human gut microbiota.</title>
        <authorList>
            <person name="Zou Y."/>
            <person name="Xue W."/>
            <person name="Luo G."/>
        </authorList>
    </citation>
    <scope>NUCLEOTIDE SEQUENCE [LARGE SCALE GENOMIC DNA]</scope>
    <source>
        <strain evidence="5 6">AF26-20BH</strain>
    </source>
</reference>
<dbReference type="PROSITE" id="PS51257">
    <property type="entry name" value="PROKAR_LIPOPROTEIN"/>
    <property type="match status" value="1"/>
</dbReference>
<protein>
    <submittedName>
        <fullName evidence="5">DUF4960 domain-containing protein</fullName>
    </submittedName>
</protein>
<evidence type="ECO:0000259" key="3">
    <source>
        <dbReference type="Pfam" id="PF13229"/>
    </source>
</evidence>
<dbReference type="Proteomes" id="UP000283310">
    <property type="component" value="Unassembled WGS sequence"/>
</dbReference>
<gene>
    <name evidence="5" type="ORF">DWY65_01710</name>
</gene>
<comment type="caution">
    <text evidence="5">The sequence shown here is derived from an EMBL/GenBank/DDBJ whole genome shotgun (WGS) entry which is preliminary data.</text>
</comment>
<evidence type="ECO:0000313" key="6">
    <source>
        <dbReference type="Proteomes" id="UP000283310"/>
    </source>
</evidence>
<accession>A0A412DSX9</accession>
<dbReference type="EMBL" id="QRTW01000002">
    <property type="protein sequence ID" value="RGR17415.1"/>
    <property type="molecule type" value="Genomic_DNA"/>
</dbReference>
<dbReference type="Pfam" id="PF16324">
    <property type="entry name" value="DUF4960"/>
    <property type="match status" value="1"/>
</dbReference>
<dbReference type="Gene3D" id="2.160.20.10">
    <property type="entry name" value="Single-stranded right-handed beta-helix, Pectin lyase-like"/>
    <property type="match status" value="1"/>
</dbReference>
<feature type="domain" description="Right handed beta helix" evidence="3">
    <location>
        <begin position="136"/>
        <end position="287"/>
    </location>
</feature>
<evidence type="ECO:0000259" key="4">
    <source>
        <dbReference type="Pfam" id="PF16324"/>
    </source>
</evidence>
<keyword evidence="1" id="KW-0732">Signal</keyword>
<dbReference type="InterPro" id="IPR039448">
    <property type="entry name" value="Beta_helix"/>
</dbReference>
<dbReference type="Pfam" id="PF13229">
    <property type="entry name" value="Beta_helix"/>
    <property type="match status" value="1"/>
</dbReference>
<sequence>MKIKLNHIFTVGLWVLAASACNSDDTYTLCGECADQKIINVTQYGLASDGSTDCSDLINKLIKDMPAEGGVLFFPEGTYRLDSPILLTRNFVTLKGEENGNSASIQDKKAKLLVNNMECAIQFAPIADVDGHRNRISGVEIENLLITGKENERQGVGIHVKHDNDRIRLTNLTIENFETGIQTNGADAMVITNCRVSKVNNGLVMLGGIQNTISDSSFSSGESGTSCNLSNETNLLFAHNQLLQGGDCALQLNACNRINVTENTLESAYVGVMEVNGSHNQFSKNLFKLVLNDNDQLRGKEADYGAIRLKGDANHFVSNQIQCEWASSIQNPITVVVPEGRNNRFADCSIDNQTSACVFYVSEDTEVLNCVEDETKINYKQEEKNYTKAAYIVVAEDADMIEDDDEKASYNWFKKEFVNGVVLTSDEVTTTDLAQFEIIWLHIDRVGLAVGWQQLPDVILSENVVYALKSYYNAGGKLLLTNHATQYIVPLGRTERNPNIFGNGEGSSGSDIWSINANIGMEQNHTTHPAFAGMPACDAFSHPTFALIGPGIREDHNCMWDLNGFNYPAIYPDAGNPVDAFQQENQATVLATWGHVTDWCCAGMVEFHPTDECKGTCIAIGLAAYEWNQNGGANMYQDQIELLTKNTITYLAGIE</sequence>
<dbReference type="InterPro" id="IPR006626">
    <property type="entry name" value="PbH1"/>
</dbReference>
<evidence type="ECO:0000313" key="5">
    <source>
        <dbReference type="EMBL" id="RGR17415.1"/>
    </source>
</evidence>
<dbReference type="InterPro" id="IPR011050">
    <property type="entry name" value="Pectin_lyase_fold/virulence"/>
</dbReference>
<dbReference type="SUPFAM" id="SSF51126">
    <property type="entry name" value="Pectin lyase-like"/>
    <property type="match status" value="1"/>
</dbReference>
<evidence type="ECO:0000256" key="1">
    <source>
        <dbReference type="SAM" id="SignalP"/>
    </source>
</evidence>
<dbReference type="Pfam" id="PF12708">
    <property type="entry name" value="Pect-lyase_RHGA_epim"/>
    <property type="match status" value="1"/>
</dbReference>
<dbReference type="InterPro" id="IPR012334">
    <property type="entry name" value="Pectin_lyas_fold"/>
</dbReference>
<dbReference type="CDD" id="cd21111">
    <property type="entry name" value="IFTase"/>
    <property type="match status" value="1"/>
</dbReference>
<feature type="domain" description="DUF4960" evidence="4">
    <location>
        <begin position="394"/>
        <end position="651"/>
    </location>
</feature>
<feature type="signal peptide" evidence="1">
    <location>
        <begin position="1"/>
        <end position="20"/>
    </location>
</feature>
<feature type="chain" id="PRO_5019027007" evidence="1">
    <location>
        <begin position="21"/>
        <end position="655"/>
    </location>
</feature>
<proteinExistence type="predicted"/>